<accession>B7GLB3</accession>
<dbReference type="PRINTS" id="PR00344">
    <property type="entry name" value="BCTRLSENSOR"/>
</dbReference>
<dbReference type="Pfam" id="PF00672">
    <property type="entry name" value="HAMP"/>
    <property type="match status" value="1"/>
</dbReference>
<dbReference type="Gene3D" id="1.10.287.130">
    <property type="match status" value="1"/>
</dbReference>
<evidence type="ECO:0000256" key="3">
    <source>
        <dbReference type="ARBA" id="ARBA00012438"/>
    </source>
</evidence>
<keyword evidence="12" id="KW-1133">Transmembrane helix</keyword>
<keyword evidence="7" id="KW-0547">Nucleotide-binding</keyword>
<dbReference type="InterPro" id="IPR036097">
    <property type="entry name" value="HisK_dim/P_sf"/>
</dbReference>
<sequence>MMKRFNSLSLQQKLWLTISAFLVLAVLFLYVVAVYMYENIYISNVEQQLLQEGKNIATKYEGGPLTDSFRATVSLIDDVSNTEIVLVNNPRELSACLPFEVNHHSIISEEERQQLLAGKTVTKKGYEQTFDRHIVGVIIPLLDQHRLMGILYLYVPLASIEDVLKRIQAFLMIGGSLFLLITVFVGRKIAMHFTKPLQHMQQAAYRVSQGDFSAQVNVEAEDEIGQLAKAFNQMAHALAKEDERKKEFLANVSHELRTPLSYVKGYSEALLDGVIKEEAQQKKYVRLIHREASRMQRLVRDLLDLAQLEGTYPLVRTPFSIAQLVEETIEKYEPMLQEKNIRLLLDLDHDLIVDGDPDRIEQVLQNVLDNALRYTPSFGTISLRAVNKQPMCELIIADSGCGMSKEDIERLGERFFRADRSRSREHGGTGLGIAIVKQIIKLHGGSIRFESEQGKGTTVYMELPLYHGV</sequence>
<dbReference type="InterPro" id="IPR003594">
    <property type="entry name" value="HATPase_dom"/>
</dbReference>
<keyword evidence="6" id="KW-0808">Transferase</keyword>
<dbReference type="Pfam" id="PF00512">
    <property type="entry name" value="HisKA"/>
    <property type="match status" value="1"/>
</dbReference>
<evidence type="ECO:0000259" key="14">
    <source>
        <dbReference type="PROSITE" id="PS50885"/>
    </source>
</evidence>
<keyword evidence="10" id="KW-0902">Two-component regulatory system</keyword>
<dbReference type="EC" id="2.7.13.3" evidence="3"/>
<keyword evidence="9" id="KW-0067">ATP-binding</keyword>
<dbReference type="Gene3D" id="3.30.565.10">
    <property type="entry name" value="Histidine kinase-like ATPase, C-terminal domain"/>
    <property type="match status" value="1"/>
</dbReference>
<evidence type="ECO:0000256" key="8">
    <source>
        <dbReference type="ARBA" id="ARBA00022777"/>
    </source>
</evidence>
<dbReference type="EMBL" id="CP000922">
    <property type="protein sequence ID" value="ACJ34339.1"/>
    <property type="molecule type" value="Genomic_DNA"/>
</dbReference>
<dbReference type="GO" id="GO:0000155">
    <property type="term" value="F:phosphorelay sensor kinase activity"/>
    <property type="evidence" value="ECO:0007669"/>
    <property type="project" value="InterPro"/>
</dbReference>
<dbReference type="eggNOG" id="COG3850">
    <property type="taxonomic scope" value="Bacteria"/>
</dbReference>
<dbReference type="Pfam" id="PF02518">
    <property type="entry name" value="HATPase_c"/>
    <property type="match status" value="1"/>
</dbReference>
<gene>
    <name evidence="15" type="ordered locus">Aflv_1980</name>
</gene>
<dbReference type="HOGENOM" id="CLU_000445_89_6_9"/>
<evidence type="ECO:0000259" key="13">
    <source>
        <dbReference type="PROSITE" id="PS50109"/>
    </source>
</evidence>
<keyword evidence="4" id="KW-1003">Cell membrane</keyword>
<dbReference type="InterPro" id="IPR036890">
    <property type="entry name" value="HATPase_C_sf"/>
</dbReference>
<comment type="catalytic activity">
    <reaction evidence="1">
        <text>ATP + protein L-histidine = ADP + protein N-phospho-L-histidine.</text>
        <dbReference type="EC" id="2.7.13.3"/>
    </reaction>
</comment>
<dbReference type="FunFam" id="1.10.287.130:FF:000001">
    <property type="entry name" value="Two-component sensor histidine kinase"/>
    <property type="match status" value="1"/>
</dbReference>
<dbReference type="CDD" id="cd00082">
    <property type="entry name" value="HisKA"/>
    <property type="match status" value="1"/>
</dbReference>
<evidence type="ECO:0000256" key="7">
    <source>
        <dbReference type="ARBA" id="ARBA00022741"/>
    </source>
</evidence>
<dbReference type="InterPro" id="IPR003660">
    <property type="entry name" value="HAMP_dom"/>
</dbReference>
<feature type="domain" description="Histidine kinase" evidence="13">
    <location>
        <begin position="251"/>
        <end position="467"/>
    </location>
</feature>
<evidence type="ECO:0000256" key="4">
    <source>
        <dbReference type="ARBA" id="ARBA00022475"/>
    </source>
</evidence>
<dbReference type="FunFam" id="3.30.565.10:FF:000006">
    <property type="entry name" value="Sensor histidine kinase WalK"/>
    <property type="match status" value="1"/>
</dbReference>
<keyword evidence="5" id="KW-0597">Phosphoprotein</keyword>
<evidence type="ECO:0000256" key="6">
    <source>
        <dbReference type="ARBA" id="ARBA00022679"/>
    </source>
</evidence>
<evidence type="ECO:0000313" key="15">
    <source>
        <dbReference type="EMBL" id="ACJ34339.1"/>
    </source>
</evidence>
<keyword evidence="11 12" id="KW-0472">Membrane</keyword>
<name>B7GLB3_ANOFW</name>
<keyword evidence="12" id="KW-0812">Transmembrane</keyword>
<dbReference type="InterPro" id="IPR004358">
    <property type="entry name" value="Sig_transdc_His_kin-like_C"/>
</dbReference>
<dbReference type="SUPFAM" id="SSF158472">
    <property type="entry name" value="HAMP domain-like"/>
    <property type="match status" value="1"/>
</dbReference>
<dbReference type="PANTHER" id="PTHR43711">
    <property type="entry name" value="TWO-COMPONENT HISTIDINE KINASE"/>
    <property type="match status" value="1"/>
</dbReference>
<dbReference type="Proteomes" id="UP000000742">
    <property type="component" value="Chromosome"/>
</dbReference>
<dbReference type="InterPro" id="IPR005467">
    <property type="entry name" value="His_kinase_dom"/>
</dbReference>
<dbReference type="eggNOG" id="COG5002">
    <property type="taxonomic scope" value="Bacteria"/>
</dbReference>
<dbReference type="STRING" id="491915.Aflv_1980"/>
<dbReference type="PROSITE" id="PS50109">
    <property type="entry name" value="HIS_KIN"/>
    <property type="match status" value="1"/>
</dbReference>
<dbReference type="PANTHER" id="PTHR43711:SF26">
    <property type="entry name" value="SENSOR HISTIDINE KINASE RCSC"/>
    <property type="match status" value="1"/>
</dbReference>
<dbReference type="SUPFAM" id="SSF55874">
    <property type="entry name" value="ATPase domain of HSP90 chaperone/DNA topoisomerase II/histidine kinase"/>
    <property type="match status" value="1"/>
</dbReference>
<organism evidence="15 16">
    <name type="scientific">Anoxybacillus flavithermus (strain DSM 21510 / WK1)</name>
    <dbReference type="NCBI Taxonomy" id="491915"/>
    <lineage>
        <taxon>Bacteria</taxon>
        <taxon>Bacillati</taxon>
        <taxon>Bacillota</taxon>
        <taxon>Bacilli</taxon>
        <taxon>Bacillales</taxon>
        <taxon>Anoxybacillaceae</taxon>
        <taxon>Anoxybacillus</taxon>
    </lineage>
</organism>
<evidence type="ECO:0000256" key="5">
    <source>
        <dbReference type="ARBA" id="ARBA00022553"/>
    </source>
</evidence>
<feature type="domain" description="HAMP" evidence="14">
    <location>
        <begin position="191"/>
        <end position="243"/>
    </location>
</feature>
<dbReference type="InterPro" id="IPR003661">
    <property type="entry name" value="HisK_dim/P_dom"/>
</dbReference>
<dbReference type="GO" id="GO:0005524">
    <property type="term" value="F:ATP binding"/>
    <property type="evidence" value="ECO:0007669"/>
    <property type="project" value="UniProtKB-KW"/>
</dbReference>
<dbReference type="SMART" id="SM00387">
    <property type="entry name" value="HATPase_c"/>
    <property type="match status" value="1"/>
</dbReference>
<dbReference type="Gene3D" id="6.10.340.10">
    <property type="match status" value="1"/>
</dbReference>
<evidence type="ECO:0000256" key="12">
    <source>
        <dbReference type="SAM" id="Phobius"/>
    </source>
</evidence>
<dbReference type="SMART" id="SM00304">
    <property type="entry name" value="HAMP"/>
    <property type="match status" value="1"/>
</dbReference>
<comment type="subcellular location">
    <subcellularLocation>
        <location evidence="2">Cell membrane</location>
        <topology evidence="2">Multi-pass membrane protein</topology>
    </subcellularLocation>
</comment>
<dbReference type="SMART" id="SM00388">
    <property type="entry name" value="HisKA"/>
    <property type="match status" value="1"/>
</dbReference>
<reference evidence="15 16" key="1">
    <citation type="journal article" date="2008" name="Genome Biol.">
        <title>Encapsulated in silica: genome, proteome and physiology of the thermophilic bacterium Anoxybacillus flavithermus WK1.</title>
        <authorList>
            <person name="Saw J.H."/>
            <person name="Mountain B.W."/>
            <person name="Feng L."/>
            <person name="Omelchenko M.V."/>
            <person name="Hou S."/>
            <person name="Saito J.A."/>
            <person name="Stott M.B."/>
            <person name="Li D."/>
            <person name="Zhao G."/>
            <person name="Wu J."/>
            <person name="Galperin M.Y."/>
            <person name="Koonin E.V."/>
            <person name="Makarova K.S."/>
            <person name="Wolf Y.I."/>
            <person name="Rigden D.J."/>
            <person name="Dunfield P.F."/>
            <person name="Wang L."/>
            <person name="Alam M."/>
        </authorList>
    </citation>
    <scope>NUCLEOTIDE SEQUENCE [LARGE SCALE GENOMIC DNA]</scope>
    <source>
        <strain evidence="16">DSM 21510 / WK1</strain>
    </source>
</reference>
<evidence type="ECO:0000256" key="9">
    <source>
        <dbReference type="ARBA" id="ARBA00022840"/>
    </source>
</evidence>
<dbReference type="SUPFAM" id="SSF47384">
    <property type="entry name" value="Homodimeric domain of signal transducing histidine kinase"/>
    <property type="match status" value="1"/>
</dbReference>
<evidence type="ECO:0000256" key="11">
    <source>
        <dbReference type="ARBA" id="ARBA00023136"/>
    </source>
</evidence>
<evidence type="ECO:0000256" key="1">
    <source>
        <dbReference type="ARBA" id="ARBA00000085"/>
    </source>
</evidence>
<dbReference type="AlphaFoldDB" id="B7GLB3"/>
<evidence type="ECO:0000313" key="16">
    <source>
        <dbReference type="Proteomes" id="UP000000742"/>
    </source>
</evidence>
<evidence type="ECO:0000256" key="10">
    <source>
        <dbReference type="ARBA" id="ARBA00023012"/>
    </source>
</evidence>
<protein>
    <recommendedName>
        <fullName evidence="3">histidine kinase</fullName>
        <ecNumber evidence="3">2.7.13.3</ecNumber>
    </recommendedName>
</protein>
<dbReference type="CDD" id="cd00075">
    <property type="entry name" value="HATPase"/>
    <property type="match status" value="1"/>
</dbReference>
<dbReference type="KEGG" id="afl:Aflv_1980"/>
<feature type="transmembrane region" description="Helical" evidence="12">
    <location>
        <begin position="14"/>
        <end position="37"/>
    </location>
</feature>
<dbReference type="InterPro" id="IPR050736">
    <property type="entry name" value="Sensor_HK_Regulatory"/>
</dbReference>
<dbReference type="GO" id="GO:0005886">
    <property type="term" value="C:plasma membrane"/>
    <property type="evidence" value="ECO:0007669"/>
    <property type="project" value="UniProtKB-SubCell"/>
</dbReference>
<keyword evidence="8 15" id="KW-0418">Kinase</keyword>
<feature type="transmembrane region" description="Helical" evidence="12">
    <location>
        <begin position="167"/>
        <end position="186"/>
    </location>
</feature>
<evidence type="ECO:0000256" key="2">
    <source>
        <dbReference type="ARBA" id="ARBA00004651"/>
    </source>
</evidence>
<dbReference type="CDD" id="cd06225">
    <property type="entry name" value="HAMP"/>
    <property type="match status" value="1"/>
</dbReference>
<proteinExistence type="predicted"/>
<dbReference type="PROSITE" id="PS50885">
    <property type="entry name" value="HAMP"/>
    <property type="match status" value="1"/>
</dbReference>